<dbReference type="PANTHER" id="PTHR36443:SF1">
    <property type="entry name" value="BSR5223 PROTEIN"/>
    <property type="match status" value="1"/>
</dbReference>
<dbReference type="Pfam" id="PF11146">
    <property type="entry name" value="DUF2905"/>
    <property type="match status" value="1"/>
</dbReference>
<dbReference type="EMBL" id="CP002048">
    <property type="protein sequence ID" value="ADI01525.1"/>
    <property type="molecule type" value="Genomic_DNA"/>
</dbReference>
<dbReference type="AlphaFoldDB" id="D7CLE0"/>
<dbReference type="InterPro" id="IPR021320">
    <property type="entry name" value="DUF2905"/>
</dbReference>
<keyword evidence="1" id="KW-0812">Transmembrane</keyword>
<name>D7CLE0_SYNLT</name>
<dbReference type="PANTHER" id="PTHR36443">
    <property type="entry name" value="BSR5223 PROTEIN"/>
    <property type="match status" value="1"/>
</dbReference>
<keyword evidence="3" id="KW-1185">Reference proteome</keyword>
<evidence type="ECO:0000313" key="2">
    <source>
        <dbReference type="EMBL" id="ADI01525.1"/>
    </source>
</evidence>
<protein>
    <recommendedName>
        <fullName evidence="4">DUF2905 domain-containing protein</fullName>
    </recommendedName>
</protein>
<dbReference type="STRING" id="643648.Slip_0745"/>
<dbReference type="Proteomes" id="UP000000378">
    <property type="component" value="Chromosome"/>
</dbReference>
<evidence type="ECO:0000256" key="1">
    <source>
        <dbReference type="SAM" id="Phobius"/>
    </source>
</evidence>
<evidence type="ECO:0000313" key="3">
    <source>
        <dbReference type="Proteomes" id="UP000000378"/>
    </source>
</evidence>
<organism evidence="2 3">
    <name type="scientific">Syntrophothermus lipocalidus (strain DSM 12680 / TGB-C1)</name>
    <dbReference type="NCBI Taxonomy" id="643648"/>
    <lineage>
        <taxon>Bacteria</taxon>
        <taxon>Bacillati</taxon>
        <taxon>Bacillota</taxon>
        <taxon>Clostridia</taxon>
        <taxon>Eubacteriales</taxon>
        <taxon>Syntrophomonadaceae</taxon>
        <taxon>Syntrophothermus</taxon>
    </lineage>
</organism>
<keyword evidence="1" id="KW-1133">Transmembrane helix</keyword>
<sequence>MEGMAKLLIVSGLILVVLGMVFLGAAKFGGSFRLPGDIYYHRGNFTFYFPVVTCIVLSLILTFLLNLFWRR</sequence>
<evidence type="ECO:0008006" key="4">
    <source>
        <dbReference type="Google" id="ProtNLM"/>
    </source>
</evidence>
<feature type="transmembrane region" description="Helical" evidence="1">
    <location>
        <begin position="47"/>
        <end position="69"/>
    </location>
</feature>
<reference evidence="2 3" key="2">
    <citation type="journal article" date="2010" name="Stand. Genomic Sci.">
        <title>Complete genome sequence of Syntrophothermus lipocalidus type strain (TGB-C1).</title>
        <authorList>
            <person name="Djao O.D."/>
            <person name="Zhang X."/>
            <person name="Lucas S."/>
            <person name="Lapidus A."/>
            <person name="Del Rio T.G."/>
            <person name="Nolan M."/>
            <person name="Tice H."/>
            <person name="Cheng J.F."/>
            <person name="Han C."/>
            <person name="Tapia R."/>
            <person name="Goodwin L."/>
            <person name="Pitluck S."/>
            <person name="Liolios K."/>
            <person name="Ivanova N."/>
            <person name="Mavromatis K."/>
            <person name="Mikhailova N."/>
            <person name="Ovchinnikova G."/>
            <person name="Pati A."/>
            <person name="Brambilla E."/>
            <person name="Chen A."/>
            <person name="Palaniappan K."/>
            <person name="Land M."/>
            <person name="Hauser L."/>
            <person name="Chang Y.J."/>
            <person name="Jeffries C.D."/>
            <person name="Rohde M."/>
            <person name="Sikorski J."/>
            <person name="Spring S."/>
            <person name="Goker M."/>
            <person name="Detter J.C."/>
            <person name="Woyke T."/>
            <person name="Bristow J."/>
            <person name="Eisen J.A."/>
            <person name="Markowitz V."/>
            <person name="Hugenholtz P."/>
            <person name="Kyrpides N.C."/>
            <person name="Klenk H.P."/>
        </authorList>
    </citation>
    <scope>NUCLEOTIDE SEQUENCE [LARGE SCALE GENOMIC DNA]</scope>
    <source>
        <strain evidence="3">DSM 12680 / TGB-C1</strain>
    </source>
</reference>
<accession>D7CLE0</accession>
<gene>
    <name evidence="2" type="ordered locus">Slip_0745</name>
</gene>
<dbReference type="eggNOG" id="ENOG5030QKW">
    <property type="taxonomic scope" value="Bacteria"/>
</dbReference>
<dbReference type="OrthoDB" id="9811610at2"/>
<dbReference type="KEGG" id="slp:Slip_0745"/>
<reference evidence="3" key="1">
    <citation type="journal article" date="2010" name="Stand. Genomic Sci.">
        <title>Complete genome sequence of Syntrophothermus lipocalidus type strain (TGB-C1T).</title>
        <authorList>
            <consortium name="US DOE Joint Genome Institute (JGI-PGF)"/>
            <person name="Djao O."/>
            <person name="Zhang X."/>
            <person name="Lucas S."/>
            <person name="Lapidus A."/>
            <person name="Glavina Del Rio T."/>
            <person name="Nolan M."/>
            <person name="Tice H."/>
            <person name="Cheng J."/>
            <person name="Han C."/>
            <person name="Tapia R."/>
            <person name="Goodwin L."/>
            <person name="Pitluck S."/>
            <person name="Liolios K."/>
            <person name="Ivanova N."/>
            <person name="Mavromatis K."/>
            <person name="Mikhailova N."/>
            <person name="Ovchinnikova G."/>
            <person name="Pati A."/>
            <person name="Brambilla E."/>
            <person name="Chen A."/>
            <person name="Palaniappan K."/>
            <person name="Land M."/>
            <person name="Hauser L."/>
            <person name="Chang Y."/>
            <person name="Jeffries C."/>
            <person name="Rohde M."/>
            <person name="Sikorski J."/>
            <person name="Spring S."/>
            <person name="Goker M."/>
            <person name="Detter J."/>
            <person name="Woyke T."/>
            <person name="Bristow J."/>
            <person name="Eisen J."/>
            <person name="Markowitz V."/>
            <person name="Hugenholtz P."/>
            <person name="Kyrpides N."/>
            <person name="Klenk H."/>
        </authorList>
    </citation>
    <scope>NUCLEOTIDE SEQUENCE [LARGE SCALE GENOMIC DNA]</scope>
    <source>
        <strain evidence="3">DSM 12680 / TGB-C1</strain>
    </source>
</reference>
<dbReference type="HOGENOM" id="CLU_181383_1_1_9"/>
<keyword evidence="1" id="KW-0472">Membrane</keyword>
<dbReference type="RefSeq" id="WP_013174927.1">
    <property type="nucleotide sequence ID" value="NC_014220.1"/>
</dbReference>
<proteinExistence type="predicted"/>